<gene>
    <name evidence="2" type="ORF">CFN78_02605</name>
</gene>
<comment type="caution">
    <text evidence="2">The sequence shown here is derived from an EMBL/GenBank/DDBJ whole genome shotgun (WGS) entry which is preliminary data.</text>
</comment>
<name>A0A263D990_9PSEU</name>
<sequence>MAGQGDEYLRSVLGDLPAPSDTQQVTGGGVGPGAVPGAAHDVEAEVKRTREEVQGQHGPWSTSATDSGLGSGINKVLTTGDTKGGQFVFDAEQITAKLAEWEKIKGDIDTNVARLREAARLCEPPSHDPPAVGQAEATRRSMLVGVDHAQSMADYAQAFIDSLRMARDGYVAREETNTDAMGKTGVEEDGGSTGIYGG</sequence>
<organism evidence="2 3">
    <name type="scientific">Amycolatopsis antarctica</name>
    <dbReference type="NCBI Taxonomy" id="1854586"/>
    <lineage>
        <taxon>Bacteria</taxon>
        <taxon>Bacillati</taxon>
        <taxon>Actinomycetota</taxon>
        <taxon>Actinomycetes</taxon>
        <taxon>Pseudonocardiales</taxon>
        <taxon>Pseudonocardiaceae</taxon>
        <taxon>Amycolatopsis</taxon>
    </lineage>
</organism>
<evidence type="ECO:0000313" key="2">
    <source>
        <dbReference type="EMBL" id="OZM75084.1"/>
    </source>
</evidence>
<evidence type="ECO:0000256" key="1">
    <source>
        <dbReference type="SAM" id="MobiDB-lite"/>
    </source>
</evidence>
<proteinExistence type="predicted"/>
<protein>
    <recommendedName>
        <fullName evidence="4">PE domain-containing protein</fullName>
    </recommendedName>
</protein>
<feature type="compositionally biased region" description="Polar residues" evidence="1">
    <location>
        <begin position="59"/>
        <end position="68"/>
    </location>
</feature>
<feature type="compositionally biased region" description="Basic and acidic residues" evidence="1">
    <location>
        <begin position="40"/>
        <end position="54"/>
    </location>
</feature>
<dbReference type="AlphaFoldDB" id="A0A263D990"/>
<dbReference type="Proteomes" id="UP000242444">
    <property type="component" value="Unassembled WGS sequence"/>
</dbReference>
<reference evidence="2 3" key="1">
    <citation type="submission" date="2017-07" db="EMBL/GenBank/DDBJ databases">
        <title>Amycolatopsis antarcticus sp. nov., isolated from the surface of an Antarcticus brown macroalga.</title>
        <authorList>
            <person name="Wang J."/>
            <person name="Leiva S."/>
            <person name="Huang J."/>
            <person name="Huang Y."/>
        </authorList>
    </citation>
    <scope>NUCLEOTIDE SEQUENCE [LARGE SCALE GENOMIC DNA]</scope>
    <source>
        <strain evidence="2 3">AU-G6</strain>
    </source>
</reference>
<dbReference type="EMBL" id="NKYE01000001">
    <property type="protein sequence ID" value="OZM75084.1"/>
    <property type="molecule type" value="Genomic_DNA"/>
</dbReference>
<accession>A0A263D990</accession>
<evidence type="ECO:0008006" key="4">
    <source>
        <dbReference type="Google" id="ProtNLM"/>
    </source>
</evidence>
<keyword evidence="3" id="KW-1185">Reference proteome</keyword>
<feature type="region of interest" description="Disordered" evidence="1">
    <location>
        <begin position="176"/>
        <end position="198"/>
    </location>
</feature>
<evidence type="ECO:0000313" key="3">
    <source>
        <dbReference type="Proteomes" id="UP000242444"/>
    </source>
</evidence>
<feature type="region of interest" description="Disordered" evidence="1">
    <location>
        <begin position="12"/>
        <end position="71"/>
    </location>
</feature>
<dbReference type="InParanoid" id="A0A263D990"/>